<dbReference type="InterPro" id="IPR023753">
    <property type="entry name" value="FAD/NAD-binding_dom"/>
</dbReference>
<dbReference type="RefSeq" id="WP_354218319.1">
    <property type="nucleotide sequence ID" value="NZ_JBEPMX010000001.1"/>
</dbReference>
<dbReference type="SUPFAM" id="SSF55424">
    <property type="entry name" value="FAD/NAD-linked reductases, dimerisation (C-terminal) domain"/>
    <property type="match status" value="1"/>
</dbReference>
<reference evidence="9 10" key="1">
    <citation type="submission" date="2024-06" db="EMBL/GenBank/DDBJ databases">
        <title>Genomic Encyclopedia of Type Strains, Phase IV (KMG-IV): sequencing the most valuable type-strain genomes for metagenomic binning, comparative biology and taxonomic classification.</title>
        <authorList>
            <person name="Goeker M."/>
        </authorList>
    </citation>
    <scope>NUCLEOTIDE SEQUENCE [LARGE SCALE GENOMIC DNA]</scope>
    <source>
        <strain evidence="9 10">DSM 23520</strain>
    </source>
</reference>
<sequence length="444" mass="48861">MRYVIIGGDAAGMSAAMQIKREGTQDDHIVTIEKGDYYSYGQCGLPYVISGDVSSTDDVIAKPVEEFRQKHGIDARTRHEVTAVDPNAKTVSGIHLDTNEPFEIEYDKLLIATGVSPVLPNWDGIDLDGIHSMKTIPDTDQIMTDLQAHQPETVTIVGGGFIGLEIAENMREIGKHVRLIQAGSQLMNPLDYDMAELLHDEAKKHGIELIFNEFVQRFEGNDRVEKVITDQGEYSTDQAIVNIGVKPNTTFLNTDVFNLNDQGAIIIDDYMQTNVAHVYAAGDCAVDFNRVKQQNDFVPLGTTANKQGMIAGLNMTDQPKAFQGIVGTSILKFFDLDVARTGLSEKEAESLGFDYAVSQIKTNAVAGYYDKQPLHLKLVYEKDSRRLLGGQAVGTTGADKRIDVLATALYHNMTTVELLDLDLAYAPPYNGVWDPVQQAAKKTL</sequence>
<dbReference type="PRINTS" id="PR00368">
    <property type="entry name" value="FADPNR"/>
</dbReference>
<evidence type="ECO:0000256" key="4">
    <source>
        <dbReference type="ARBA" id="ARBA00022827"/>
    </source>
</evidence>
<accession>A0ABV2KQX9</accession>
<evidence type="ECO:0000259" key="8">
    <source>
        <dbReference type="Pfam" id="PF07992"/>
    </source>
</evidence>
<evidence type="ECO:0000256" key="5">
    <source>
        <dbReference type="ARBA" id="ARBA00023002"/>
    </source>
</evidence>
<feature type="domain" description="Pyridine nucleotide-disulphide oxidoreductase dimerisation" evidence="7">
    <location>
        <begin position="331"/>
        <end position="430"/>
    </location>
</feature>
<keyword evidence="4" id="KW-0274">FAD</keyword>
<evidence type="ECO:0000256" key="3">
    <source>
        <dbReference type="ARBA" id="ARBA00022630"/>
    </source>
</evidence>
<dbReference type="InterPro" id="IPR050260">
    <property type="entry name" value="FAD-bd_OxRdtase"/>
</dbReference>
<keyword evidence="3" id="KW-0285">Flavoprotein</keyword>
<protein>
    <submittedName>
        <fullName evidence="9">NADPH-dependent 2,4-dienoyl-CoA reductase/sulfur reductase-like enzyme</fullName>
    </submittedName>
</protein>
<organism evidence="9 10">
    <name type="scientific">Alkalibacillus flavidus</name>
    <dbReference type="NCBI Taxonomy" id="546021"/>
    <lineage>
        <taxon>Bacteria</taxon>
        <taxon>Bacillati</taxon>
        <taxon>Bacillota</taxon>
        <taxon>Bacilli</taxon>
        <taxon>Bacillales</taxon>
        <taxon>Bacillaceae</taxon>
        <taxon>Alkalibacillus</taxon>
    </lineage>
</organism>
<evidence type="ECO:0000256" key="6">
    <source>
        <dbReference type="ARBA" id="ARBA00023284"/>
    </source>
</evidence>
<dbReference type="Proteomes" id="UP001549167">
    <property type="component" value="Unassembled WGS sequence"/>
</dbReference>
<dbReference type="InterPro" id="IPR036188">
    <property type="entry name" value="FAD/NAD-bd_sf"/>
</dbReference>
<keyword evidence="5" id="KW-0560">Oxidoreductase</keyword>
<dbReference type="EMBL" id="JBEPMX010000001">
    <property type="protein sequence ID" value="MET3681980.1"/>
    <property type="molecule type" value="Genomic_DNA"/>
</dbReference>
<dbReference type="Pfam" id="PF02852">
    <property type="entry name" value="Pyr_redox_dim"/>
    <property type="match status" value="1"/>
</dbReference>
<dbReference type="PRINTS" id="PR00411">
    <property type="entry name" value="PNDRDTASEI"/>
</dbReference>
<dbReference type="Gene3D" id="3.50.50.60">
    <property type="entry name" value="FAD/NAD(P)-binding domain"/>
    <property type="match status" value="2"/>
</dbReference>
<comment type="caution">
    <text evidence="9">The sequence shown here is derived from an EMBL/GenBank/DDBJ whole genome shotgun (WGS) entry which is preliminary data.</text>
</comment>
<evidence type="ECO:0000259" key="7">
    <source>
        <dbReference type="Pfam" id="PF02852"/>
    </source>
</evidence>
<dbReference type="PANTHER" id="PTHR43429">
    <property type="entry name" value="PYRIDINE NUCLEOTIDE-DISULFIDE OXIDOREDUCTASE DOMAIN-CONTAINING"/>
    <property type="match status" value="1"/>
</dbReference>
<dbReference type="InterPro" id="IPR004099">
    <property type="entry name" value="Pyr_nucl-diS_OxRdtase_dimer"/>
</dbReference>
<feature type="domain" description="FAD/NAD(P)-binding" evidence="8">
    <location>
        <begin position="2"/>
        <end position="292"/>
    </location>
</feature>
<dbReference type="SUPFAM" id="SSF51905">
    <property type="entry name" value="FAD/NAD(P)-binding domain"/>
    <property type="match status" value="1"/>
</dbReference>
<keyword evidence="6" id="KW-0676">Redox-active center</keyword>
<gene>
    <name evidence="9" type="ORF">ABID56_000059</name>
</gene>
<evidence type="ECO:0000313" key="10">
    <source>
        <dbReference type="Proteomes" id="UP001549167"/>
    </source>
</evidence>
<keyword evidence="10" id="KW-1185">Reference proteome</keyword>
<dbReference type="InterPro" id="IPR016156">
    <property type="entry name" value="FAD/NAD-linked_Rdtase_dimer_sf"/>
</dbReference>
<dbReference type="PANTHER" id="PTHR43429:SF1">
    <property type="entry name" value="NAD(P)H SULFUR OXIDOREDUCTASE (COA-DEPENDENT)"/>
    <property type="match status" value="1"/>
</dbReference>
<evidence type="ECO:0000256" key="2">
    <source>
        <dbReference type="ARBA" id="ARBA00009130"/>
    </source>
</evidence>
<comment type="cofactor">
    <cofactor evidence="1">
        <name>FAD</name>
        <dbReference type="ChEBI" id="CHEBI:57692"/>
    </cofactor>
</comment>
<evidence type="ECO:0000256" key="1">
    <source>
        <dbReference type="ARBA" id="ARBA00001974"/>
    </source>
</evidence>
<comment type="similarity">
    <text evidence="2">Belongs to the class-III pyridine nucleotide-disulfide oxidoreductase family.</text>
</comment>
<proteinExistence type="inferred from homology"/>
<name>A0ABV2KQX9_9BACI</name>
<evidence type="ECO:0000313" key="9">
    <source>
        <dbReference type="EMBL" id="MET3681980.1"/>
    </source>
</evidence>
<dbReference type="Pfam" id="PF07992">
    <property type="entry name" value="Pyr_redox_2"/>
    <property type="match status" value="1"/>
</dbReference>